<name>A0A078MCA9_9BACL</name>
<dbReference type="PATRIC" id="fig|1461583.4.peg.1379"/>
<gene>
    <name evidence="2" type="ORF">BN1050_01422</name>
</gene>
<organism evidence="2">
    <name type="scientific">Metalysinibacillus saudimassiliensis</name>
    <dbReference type="NCBI Taxonomy" id="1461583"/>
    <lineage>
        <taxon>Bacteria</taxon>
        <taxon>Bacillati</taxon>
        <taxon>Bacillota</taxon>
        <taxon>Bacilli</taxon>
        <taxon>Bacillales</taxon>
        <taxon>Caryophanaceae</taxon>
        <taxon>Metalysinibacillus</taxon>
    </lineage>
</organism>
<feature type="transmembrane region" description="Helical" evidence="1">
    <location>
        <begin position="6"/>
        <end position="28"/>
    </location>
</feature>
<keyword evidence="1" id="KW-0472">Membrane</keyword>
<feature type="transmembrane region" description="Helical" evidence="1">
    <location>
        <begin position="77"/>
        <end position="96"/>
    </location>
</feature>
<evidence type="ECO:0000256" key="1">
    <source>
        <dbReference type="SAM" id="Phobius"/>
    </source>
</evidence>
<reference evidence="2" key="1">
    <citation type="submission" date="2014-07" db="EMBL/GenBank/DDBJ databases">
        <authorList>
            <person name="Urmite Genomes Urmite Genomes"/>
        </authorList>
    </citation>
    <scope>NUCLEOTIDE SEQUENCE</scope>
    <source>
        <strain evidence="2">13S34_air</strain>
    </source>
</reference>
<dbReference type="HOGENOM" id="CLU_161279_0_0_9"/>
<accession>A0A078MCA9</accession>
<protein>
    <recommendedName>
        <fullName evidence="3">DUF2178 domain-containing protein</fullName>
    </recommendedName>
</protein>
<sequence>MREGFDVIPFVIGGVIGVVLSLMTVYFIKRKGEREKRYDERYIVMQYQSRSLAWGVTALTLVAVFAVLYIVEGFSLATVLVLASYIIHLAVQWLYYQRLKNRG</sequence>
<proteinExistence type="predicted"/>
<feature type="transmembrane region" description="Helical" evidence="1">
    <location>
        <begin position="51"/>
        <end position="71"/>
    </location>
</feature>
<evidence type="ECO:0008006" key="3">
    <source>
        <dbReference type="Google" id="ProtNLM"/>
    </source>
</evidence>
<keyword evidence="1" id="KW-1133">Transmembrane helix</keyword>
<dbReference type="EMBL" id="LN483075">
    <property type="protein sequence ID" value="CEA03062.1"/>
    <property type="molecule type" value="Genomic_DNA"/>
</dbReference>
<keyword evidence="1" id="KW-0812">Transmembrane</keyword>
<evidence type="ECO:0000313" key="2">
    <source>
        <dbReference type="EMBL" id="CEA03062.1"/>
    </source>
</evidence>
<dbReference type="AlphaFoldDB" id="A0A078MCA9"/>